<keyword evidence="4" id="KW-1185">Reference proteome</keyword>
<gene>
    <name evidence="3" type="ORF">RM764_04310</name>
</gene>
<dbReference type="Proteomes" id="UP001183809">
    <property type="component" value="Unassembled WGS sequence"/>
</dbReference>
<reference evidence="4" key="1">
    <citation type="submission" date="2023-07" db="EMBL/GenBank/DDBJ databases">
        <title>30 novel species of actinomycetes from the DSMZ collection.</title>
        <authorList>
            <person name="Nouioui I."/>
        </authorList>
    </citation>
    <scope>NUCLEOTIDE SEQUENCE [LARGE SCALE GENOMIC DNA]</scope>
    <source>
        <strain evidence="4">DSM 41699</strain>
    </source>
</reference>
<dbReference type="InterPro" id="IPR041413">
    <property type="entry name" value="MLTR_LBD"/>
</dbReference>
<evidence type="ECO:0000259" key="2">
    <source>
        <dbReference type="Pfam" id="PF17765"/>
    </source>
</evidence>
<organism evidence="3 4">
    <name type="scientific">Streptomyces gibsoniae</name>
    <dbReference type="NCBI Taxonomy" id="3075529"/>
    <lineage>
        <taxon>Bacteria</taxon>
        <taxon>Bacillati</taxon>
        <taxon>Actinomycetota</taxon>
        <taxon>Actinomycetes</taxon>
        <taxon>Kitasatosporales</taxon>
        <taxon>Streptomycetaceae</taxon>
        <taxon>Streptomyces</taxon>
    </lineage>
</organism>
<evidence type="ECO:0000313" key="3">
    <source>
        <dbReference type="EMBL" id="MDT0462238.1"/>
    </source>
</evidence>
<evidence type="ECO:0000313" key="4">
    <source>
        <dbReference type="Proteomes" id="UP001183809"/>
    </source>
</evidence>
<name>A0ABU2TMT2_9ACTN</name>
<sequence length="65" mass="7042">MEERRPEVGDLTLGHQSMELEGTPGHRLVAYDAEPDTPDYDALVLLDILGSQPSPAGRARPEPSS</sequence>
<comment type="caution">
    <text evidence="3">The sequence shown here is derived from an EMBL/GenBank/DDBJ whole genome shotgun (WGS) entry which is preliminary data.</text>
</comment>
<feature type="domain" description="MmyB-like transcription regulator ligand binding" evidence="2">
    <location>
        <begin position="4"/>
        <end position="46"/>
    </location>
</feature>
<dbReference type="Pfam" id="PF17765">
    <property type="entry name" value="MLTR_LBD"/>
    <property type="match status" value="1"/>
</dbReference>
<feature type="region of interest" description="Disordered" evidence="1">
    <location>
        <begin position="1"/>
        <end position="21"/>
    </location>
</feature>
<accession>A0ABU2TMT2</accession>
<proteinExistence type="predicted"/>
<protein>
    <recommendedName>
        <fullName evidence="2">MmyB-like transcription regulator ligand binding domain-containing protein</fullName>
    </recommendedName>
</protein>
<evidence type="ECO:0000256" key="1">
    <source>
        <dbReference type="SAM" id="MobiDB-lite"/>
    </source>
</evidence>
<dbReference type="EMBL" id="JAVREY010000003">
    <property type="protein sequence ID" value="MDT0462238.1"/>
    <property type="molecule type" value="Genomic_DNA"/>
</dbReference>